<dbReference type="CDD" id="cd21340">
    <property type="entry name" value="PPP1R42"/>
    <property type="match status" value="1"/>
</dbReference>
<dbReference type="InterPro" id="IPR050836">
    <property type="entry name" value="SDS22/Internalin_LRR"/>
</dbReference>
<gene>
    <name evidence="4" type="ORF">g.10533</name>
</gene>
<evidence type="ECO:0000256" key="1">
    <source>
        <dbReference type="ARBA" id="ARBA00022614"/>
    </source>
</evidence>
<keyword evidence="2" id="KW-0677">Repeat</keyword>
<dbReference type="SMART" id="SM00365">
    <property type="entry name" value="LRR_SD22"/>
    <property type="match status" value="4"/>
</dbReference>
<proteinExistence type="predicted"/>
<protein>
    <recommendedName>
        <fullName evidence="5">Protein phosphatase 1 regulatory subunit 42</fullName>
    </recommendedName>
</protein>
<dbReference type="PANTHER" id="PTHR46652:SF3">
    <property type="entry name" value="LEUCINE-RICH REPEAT-CONTAINING PROTEIN 9"/>
    <property type="match status" value="1"/>
</dbReference>
<evidence type="ECO:0000256" key="2">
    <source>
        <dbReference type="ARBA" id="ARBA00022737"/>
    </source>
</evidence>
<dbReference type="PANTHER" id="PTHR46652">
    <property type="entry name" value="LEUCINE-RICH REPEAT AND IQ DOMAIN-CONTAINING PROTEIN 1-RELATED"/>
    <property type="match status" value="1"/>
</dbReference>
<dbReference type="Gene3D" id="3.80.10.10">
    <property type="entry name" value="Ribonuclease Inhibitor"/>
    <property type="match status" value="2"/>
</dbReference>
<sequence>MVKLTNDFLKKSVYKFKPSTSLNRREDVAINKVTHLCLNDKSIDAIGDISHFKNLSVLYLYNNNISILNNLDSVINLTHIYLQNNLIEKIESLEHLKRLTKLYLGKNHLSLVEGLNKNTCLQELHIEDQILQPGQQLKFNEFVLKNLASCLKVLNISGNNIESLKELKELRCIVKLEATNNLISDVTDVCETVAFWFNLEEMDLRMNKVTSKKKYRDKVILSTHNLKLLDGKDVNSVTRNFLRNLDIFKKEREAILQKQKSKVAPFSSDITSISHHMPPSIRKSISNENDEKKTPKTTNLTLTLSNSVTKSVKNSKESLYPTKGFFPKSFHRMPNMDSSTRQYKNTLKSQTHLSENFKNMQF</sequence>
<accession>A0A1B6CFU5</accession>
<dbReference type="PROSITE" id="PS51450">
    <property type="entry name" value="LRR"/>
    <property type="match status" value="3"/>
</dbReference>
<name>A0A1B6CFU5_9HEMI</name>
<keyword evidence="1" id="KW-0433">Leucine-rich repeat</keyword>
<dbReference type="AlphaFoldDB" id="A0A1B6CFU5"/>
<dbReference type="SUPFAM" id="SSF52058">
    <property type="entry name" value="L domain-like"/>
    <property type="match status" value="1"/>
</dbReference>
<dbReference type="InterPro" id="IPR025875">
    <property type="entry name" value="Leu-rich_rpt_4"/>
</dbReference>
<dbReference type="InterPro" id="IPR032675">
    <property type="entry name" value="LRR_dom_sf"/>
</dbReference>
<dbReference type="InterPro" id="IPR001611">
    <property type="entry name" value="Leu-rich_rpt"/>
</dbReference>
<reference evidence="4" key="1">
    <citation type="submission" date="2015-12" db="EMBL/GenBank/DDBJ databases">
        <title>De novo transcriptome assembly of four potential Pierce s Disease insect vectors from Arizona vineyards.</title>
        <authorList>
            <person name="Tassone E.E."/>
        </authorList>
    </citation>
    <scope>NUCLEOTIDE SEQUENCE</scope>
</reference>
<organism evidence="4">
    <name type="scientific">Clastoptera arizonana</name>
    <name type="common">Arizona spittle bug</name>
    <dbReference type="NCBI Taxonomy" id="38151"/>
    <lineage>
        <taxon>Eukaryota</taxon>
        <taxon>Metazoa</taxon>
        <taxon>Ecdysozoa</taxon>
        <taxon>Arthropoda</taxon>
        <taxon>Hexapoda</taxon>
        <taxon>Insecta</taxon>
        <taxon>Pterygota</taxon>
        <taxon>Neoptera</taxon>
        <taxon>Paraneoptera</taxon>
        <taxon>Hemiptera</taxon>
        <taxon>Auchenorrhyncha</taxon>
        <taxon>Cercopoidea</taxon>
        <taxon>Clastopteridae</taxon>
        <taxon>Clastoptera</taxon>
    </lineage>
</organism>
<dbReference type="Pfam" id="PF12799">
    <property type="entry name" value="LRR_4"/>
    <property type="match status" value="1"/>
</dbReference>
<dbReference type="EMBL" id="GEDC01024986">
    <property type="protein sequence ID" value="JAS12312.1"/>
    <property type="molecule type" value="Transcribed_RNA"/>
</dbReference>
<evidence type="ECO:0008006" key="5">
    <source>
        <dbReference type="Google" id="ProtNLM"/>
    </source>
</evidence>
<feature type="region of interest" description="Disordered" evidence="3">
    <location>
        <begin position="277"/>
        <end position="296"/>
    </location>
</feature>
<evidence type="ECO:0000313" key="4">
    <source>
        <dbReference type="EMBL" id="JAS12312.1"/>
    </source>
</evidence>
<evidence type="ECO:0000256" key="3">
    <source>
        <dbReference type="SAM" id="MobiDB-lite"/>
    </source>
</evidence>